<dbReference type="SMART" id="SM00283">
    <property type="entry name" value="MA"/>
    <property type="match status" value="1"/>
</dbReference>
<dbReference type="Proteomes" id="UP000184520">
    <property type="component" value="Unassembled WGS sequence"/>
</dbReference>
<dbReference type="RefSeq" id="WP_073324233.1">
    <property type="nucleotide sequence ID" value="NZ_FQWD01000005.1"/>
</dbReference>
<feature type="domain" description="Methyl-accepting transducer" evidence="5">
    <location>
        <begin position="72"/>
        <end position="281"/>
    </location>
</feature>
<dbReference type="PANTHER" id="PTHR32089:SF112">
    <property type="entry name" value="LYSOZYME-LIKE PROTEIN-RELATED"/>
    <property type="match status" value="1"/>
</dbReference>
<gene>
    <name evidence="6" type="ORF">SAMN05216361_3270</name>
</gene>
<evidence type="ECO:0000256" key="3">
    <source>
        <dbReference type="PROSITE-ProRule" id="PRU00284"/>
    </source>
</evidence>
<protein>
    <submittedName>
        <fullName evidence="6">Chemoreceptor zinc-binding domain-containing protein</fullName>
    </submittedName>
</protein>
<evidence type="ECO:0000259" key="5">
    <source>
        <dbReference type="PROSITE" id="PS50111"/>
    </source>
</evidence>
<dbReference type="EMBL" id="FQWD01000005">
    <property type="protein sequence ID" value="SHG90044.1"/>
    <property type="molecule type" value="Genomic_DNA"/>
</dbReference>
<evidence type="ECO:0000313" key="7">
    <source>
        <dbReference type="Proteomes" id="UP000184520"/>
    </source>
</evidence>
<dbReference type="Pfam" id="PF13682">
    <property type="entry name" value="CZB"/>
    <property type="match status" value="1"/>
</dbReference>
<dbReference type="Gene3D" id="6.10.250.3200">
    <property type="match status" value="1"/>
</dbReference>
<dbReference type="GO" id="GO:0006935">
    <property type="term" value="P:chemotaxis"/>
    <property type="evidence" value="ECO:0007669"/>
    <property type="project" value="UniProtKB-ARBA"/>
</dbReference>
<sequence length="362" mass="39193">MFVSRSTHDSALQKVSALQKEQSQLAERVAALEAENHQLRQELAAAQEADNSEQGVIGSLLDSLCQVEGIRETVLASYHQVSAQTDSLADNQRLFSESSESLQQIIDDMAGLNEMMNTMSTSIEGLSETADNINKFVSTITSISDQTNLLALNAAIEAARAGDAGRGFSVVADEVRSLANETNQSANEVSELVKSIIQSTQKAVSSVSELQQNNTHLAEGVTRLNGNYDEMVSHCDVMEAAIRGASAQTFIQTVKLDHVVWKSEVYAVICGRTSKSAEDFSDHTSCRLGKWYSENNHLPAGKLDAFKRLDAPHASVHRFGVQAVRASLQQDTQACESALASMEEASRQVATLLDQIGTELSN</sequence>
<dbReference type="OrthoDB" id="9808588at2"/>
<keyword evidence="4" id="KW-0175">Coiled coil</keyword>
<organism evidence="6 7">
    <name type="scientific">Marisediminitalea aggregata</name>
    <dbReference type="NCBI Taxonomy" id="634436"/>
    <lineage>
        <taxon>Bacteria</taxon>
        <taxon>Pseudomonadati</taxon>
        <taxon>Pseudomonadota</taxon>
        <taxon>Gammaproteobacteria</taxon>
        <taxon>Alteromonadales</taxon>
        <taxon>Alteromonadaceae</taxon>
        <taxon>Marisediminitalea</taxon>
    </lineage>
</organism>
<reference evidence="7" key="1">
    <citation type="submission" date="2016-11" db="EMBL/GenBank/DDBJ databases">
        <authorList>
            <person name="Varghese N."/>
            <person name="Submissions S."/>
        </authorList>
    </citation>
    <scope>NUCLEOTIDE SEQUENCE [LARGE SCALE GENOMIC DNA]</scope>
    <source>
        <strain evidence="7">CGMCC 1.8995</strain>
    </source>
</reference>
<dbReference type="AlphaFoldDB" id="A0A1M5NKB6"/>
<evidence type="ECO:0000256" key="2">
    <source>
        <dbReference type="ARBA" id="ARBA00023224"/>
    </source>
</evidence>
<keyword evidence="2 3" id="KW-0807">Transducer</keyword>
<dbReference type="InterPro" id="IPR004089">
    <property type="entry name" value="MCPsignal_dom"/>
</dbReference>
<dbReference type="STRING" id="634436.SAMN05216361_3270"/>
<dbReference type="GO" id="GO:0016020">
    <property type="term" value="C:membrane"/>
    <property type="evidence" value="ECO:0007669"/>
    <property type="project" value="UniProtKB-SubCell"/>
</dbReference>
<name>A0A1M5NKB6_9ALTE</name>
<evidence type="ECO:0000256" key="4">
    <source>
        <dbReference type="SAM" id="Coils"/>
    </source>
</evidence>
<dbReference type="GO" id="GO:0007165">
    <property type="term" value="P:signal transduction"/>
    <property type="evidence" value="ECO:0007669"/>
    <property type="project" value="UniProtKB-KW"/>
</dbReference>
<feature type="coiled-coil region" evidence="4">
    <location>
        <begin position="15"/>
        <end position="49"/>
    </location>
</feature>
<proteinExistence type="predicted"/>
<dbReference type="SUPFAM" id="SSF58104">
    <property type="entry name" value="Methyl-accepting chemotaxis protein (MCP) signaling domain"/>
    <property type="match status" value="1"/>
</dbReference>
<keyword evidence="7" id="KW-1185">Reference proteome</keyword>
<comment type="subcellular location">
    <subcellularLocation>
        <location evidence="1">Membrane</location>
    </subcellularLocation>
</comment>
<dbReference type="Pfam" id="PF00015">
    <property type="entry name" value="MCPsignal"/>
    <property type="match status" value="1"/>
</dbReference>
<dbReference type="InterPro" id="IPR025991">
    <property type="entry name" value="Chemoreceptor_zinc-bind_dom"/>
</dbReference>
<evidence type="ECO:0000313" key="6">
    <source>
        <dbReference type="EMBL" id="SHG90044.1"/>
    </source>
</evidence>
<evidence type="ECO:0000256" key="1">
    <source>
        <dbReference type="ARBA" id="ARBA00004370"/>
    </source>
</evidence>
<dbReference type="Gene3D" id="1.20.120.30">
    <property type="entry name" value="Aspartate receptor, ligand-binding domain"/>
    <property type="match status" value="1"/>
</dbReference>
<dbReference type="PROSITE" id="PS50111">
    <property type="entry name" value="CHEMOTAXIS_TRANSDUC_2"/>
    <property type="match status" value="1"/>
</dbReference>
<keyword evidence="6" id="KW-0675">Receptor</keyword>
<accession>A0A1M5NKB6</accession>
<dbReference type="PANTHER" id="PTHR32089">
    <property type="entry name" value="METHYL-ACCEPTING CHEMOTAXIS PROTEIN MCPB"/>
    <property type="match status" value="1"/>
</dbReference>